<keyword evidence="2" id="KW-1185">Reference proteome</keyword>
<comment type="caution">
    <text evidence="1">The sequence shown here is derived from an EMBL/GenBank/DDBJ whole genome shotgun (WGS) entry which is preliminary data.</text>
</comment>
<dbReference type="OrthoDB" id="3800738at2759"/>
<evidence type="ECO:0000313" key="2">
    <source>
        <dbReference type="Proteomes" id="UP000192596"/>
    </source>
</evidence>
<dbReference type="EMBL" id="NAJO01000020">
    <property type="protein sequence ID" value="OQO04866.1"/>
    <property type="molecule type" value="Genomic_DNA"/>
</dbReference>
<organism evidence="1 2">
    <name type="scientific">Cryoendolithus antarcticus</name>
    <dbReference type="NCBI Taxonomy" id="1507870"/>
    <lineage>
        <taxon>Eukaryota</taxon>
        <taxon>Fungi</taxon>
        <taxon>Dikarya</taxon>
        <taxon>Ascomycota</taxon>
        <taxon>Pezizomycotina</taxon>
        <taxon>Dothideomycetes</taxon>
        <taxon>Dothideomycetidae</taxon>
        <taxon>Cladosporiales</taxon>
        <taxon>Cladosporiaceae</taxon>
        <taxon>Cryoendolithus</taxon>
    </lineage>
</organism>
<reference evidence="2" key="1">
    <citation type="submission" date="2017-03" db="EMBL/GenBank/DDBJ databases">
        <title>Genomes of endolithic fungi from Antarctica.</title>
        <authorList>
            <person name="Coleine C."/>
            <person name="Masonjones S."/>
            <person name="Stajich J.E."/>
        </authorList>
    </citation>
    <scope>NUCLEOTIDE SEQUENCE [LARGE SCALE GENOMIC DNA]</scope>
    <source>
        <strain evidence="2">CCFEE 5527</strain>
    </source>
</reference>
<dbReference type="InParanoid" id="A0A1V8T0D3"/>
<accession>A0A1V8T0D3</accession>
<evidence type="ECO:0000313" key="1">
    <source>
        <dbReference type="EMBL" id="OQO04866.1"/>
    </source>
</evidence>
<protein>
    <submittedName>
        <fullName evidence="1">Uncharacterized protein</fullName>
    </submittedName>
</protein>
<dbReference type="Proteomes" id="UP000192596">
    <property type="component" value="Unassembled WGS sequence"/>
</dbReference>
<proteinExistence type="predicted"/>
<sequence>MTGRGAKSTIANVRTCVFYSAKLKFGSEKIHASDWRCVRSQGGCGSLGAFADALKSDRELFQELEEEWADWESNEDWPESKRIHGSCYSTWTTTSQPAASARVFDIKELAEAVLLRVPNMRELFVLQRINRTVRDTIRGSISLQRRMYVGANPTAMHAGSCKRFHRNPLLFGKLSLKTSERPALFSIFHFLRTYQNIGARRGGSTLCVEFQRTRPYEYGFDDKELLIRFLYGPRCETRDSWATTRVAAADLPVNVMLRRKCSRGHWIKVKIECVDGATRLGELADKLEAMLKSSNKCDRYADHYCSLRKLKKRPKSSKVG</sequence>
<dbReference type="AlphaFoldDB" id="A0A1V8T0D3"/>
<gene>
    <name evidence="1" type="ORF">B0A48_07883</name>
</gene>
<name>A0A1V8T0D3_9PEZI</name>